<protein>
    <submittedName>
        <fullName evidence="1">Uncharacterized protein</fullName>
    </submittedName>
</protein>
<reference evidence="1 2" key="1">
    <citation type="submission" date="2016-10" db="EMBL/GenBank/DDBJ databases">
        <authorList>
            <person name="de Groot N.N."/>
        </authorList>
    </citation>
    <scope>NUCLEOTIDE SEQUENCE [LARGE SCALE GENOMIC DNA]</scope>
    <source>
        <strain evidence="1 2">DSM 1736</strain>
    </source>
</reference>
<sequence>MPCGLQIWDANGNLTLDVTDRLTRVLGTFSTGTTDGSHTDAALAFGTPWIHATSSYPYNSYACQYTVSGTTISWTFIEGSPFNQDGKRPEYVIYGVY</sequence>
<organism evidence="1 2">
    <name type="scientific">Dendrosporobacter quercicolus</name>
    <dbReference type="NCBI Taxonomy" id="146817"/>
    <lineage>
        <taxon>Bacteria</taxon>
        <taxon>Bacillati</taxon>
        <taxon>Bacillota</taxon>
        <taxon>Negativicutes</taxon>
        <taxon>Selenomonadales</taxon>
        <taxon>Sporomusaceae</taxon>
        <taxon>Dendrosporobacter</taxon>
    </lineage>
</organism>
<dbReference type="AlphaFoldDB" id="A0A1G9P2U1"/>
<name>A0A1G9P2U1_9FIRM</name>
<dbReference type="EMBL" id="FNHB01000001">
    <property type="protein sequence ID" value="SDL92505.1"/>
    <property type="molecule type" value="Genomic_DNA"/>
</dbReference>
<proteinExistence type="predicted"/>
<gene>
    <name evidence="1" type="ORF">SAMN04488502_1011194</name>
</gene>
<dbReference type="OrthoDB" id="1684463at2"/>
<dbReference type="RefSeq" id="WP_092069553.1">
    <property type="nucleotide sequence ID" value="NZ_FNHB01000001.1"/>
</dbReference>
<evidence type="ECO:0000313" key="2">
    <source>
        <dbReference type="Proteomes" id="UP000214880"/>
    </source>
</evidence>
<evidence type="ECO:0000313" key="1">
    <source>
        <dbReference type="EMBL" id="SDL92505.1"/>
    </source>
</evidence>
<keyword evidence="2" id="KW-1185">Reference proteome</keyword>
<dbReference type="Proteomes" id="UP000214880">
    <property type="component" value="Unassembled WGS sequence"/>
</dbReference>
<accession>A0A1G9P2U1</accession>
<dbReference type="STRING" id="146817.SAMN04488502_1011194"/>